<keyword evidence="2" id="KW-1185">Reference proteome</keyword>
<dbReference type="EMBL" id="OX597819">
    <property type="protein sequence ID" value="CAI9724489.1"/>
    <property type="molecule type" value="Genomic_DNA"/>
</dbReference>
<dbReference type="Proteomes" id="UP001162480">
    <property type="component" value="Chromosome 6"/>
</dbReference>
<sequence>MDVWHKALNAKDIYNKIIQAKDVTLEVCHFGKASRTKPTDEAWAVPVRRQYAHRIPICPGNYTIRSKQLRTNHVMKPLSALDQRACTNATQHAQNNSAQSIVGVMESSTA</sequence>
<gene>
    <name evidence="1" type="ORF">OCTVUL_1B014125</name>
</gene>
<reference evidence="1" key="1">
    <citation type="submission" date="2023-08" db="EMBL/GenBank/DDBJ databases">
        <authorList>
            <person name="Alioto T."/>
            <person name="Alioto T."/>
            <person name="Gomez Garrido J."/>
        </authorList>
    </citation>
    <scope>NUCLEOTIDE SEQUENCE</scope>
</reference>
<accession>A0AA36F4V9</accession>
<evidence type="ECO:0000313" key="2">
    <source>
        <dbReference type="Proteomes" id="UP001162480"/>
    </source>
</evidence>
<dbReference type="AlphaFoldDB" id="A0AA36F4V9"/>
<name>A0AA36F4V9_OCTVU</name>
<organism evidence="1 2">
    <name type="scientific">Octopus vulgaris</name>
    <name type="common">Common octopus</name>
    <dbReference type="NCBI Taxonomy" id="6645"/>
    <lineage>
        <taxon>Eukaryota</taxon>
        <taxon>Metazoa</taxon>
        <taxon>Spiralia</taxon>
        <taxon>Lophotrochozoa</taxon>
        <taxon>Mollusca</taxon>
        <taxon>Cephalopoda</taxon>
        <taxon>Coleoidea</taxon>
        <taxon>Octopodiformes</taxon>
        <taxon>Octopoda</taxon>
        <taxon>Incirrata</taxon>
        <taxon>Octopodidae</taxon>
        <taxon>Octopus</taxon>
    </lineage>
</organism>
<evidence type="ECO:0000313" key="1">
    <source>
        <dbReference type="EMBL" id="CAI9724489.1"/>
    </source>
</evidence>
<proteinExistence type="predicted"/>
<protein>
    <submittedName>
        <fullName evidence="1">Uncharacterized protein</fullName>
    </submittedName>
</protein>